<comment type="caution">
    <text evidence="12">The sequence shown here is derived from an EMBL/GenBank/DDBJ whole genome shotgun (WGS) entry which is preliminary data.</text>
</comment>
<evidence type="ECO:0000256" key="6">
    <source>
        <dbReference type="ARBA" id="ARBA00023222"/>
    </source>
</evidence>
<comment type="catalytic activity">
    <reaction evidence="8">
        <text>prephenate + H(+) = 3-phenylpyruvate + CO2 + H2O</text>
        <dbReference type="Rhea" id="RHEA:21648"/>
        <dbReference type="ChEBI" id="CHEBI:15377"/>
        <dbReference type="ChEBI" id="CHEBI:15378"/>
        <dbReference type="ChEBI" id="CHEBI:16526"/>
        <dbReference type="ChEBI" id="CHEBI:18005"/>
        <dbReference type="ChEBI" id="CHEBI:29934"/>
        <dbReference type="EC" id="4.2.1.51"/>
    </reaction>
</comment>
<dbReference type="PROSITE" id="PS51671">
    <property type="entry name" value="ACT"/>
    <property type="match status" value="1"/>
</dbReference>
<gene>
    <name evidence="12" type="ORF">CIK84_08295</name>
</gene>
<evidence type="ECO:0000313" key="13">
    <source>
        <dbReference type="Proteomes" id="UP000235739"/>
    </source>
</evidence>
<keyword evidence="6" id="KW-0584">Phenylalanine biosynthesis</keyword>
<dbReference type="GO" id="GO:0009094">
    <property type="term" value="P:L-phenylalanine biosynthetic process"/>
    <property type="evidence" value="ECO:0007669"/>
    <property type="project" value="UniProtKB-UniPathway"/>
</dbReference>
<dbReference type="Gene3D" id="3.40.190.10">
    <property type="entry name" value="Periplasmic binding protein-like II"/>
    <property type="match status" value="2"/>
</dbReference>
<evidence type="ECO:0000256" key="7">
    <source>
        <dbReference type="ARBA" id="ARBA00023239"/>
    </source>
</evidence>
<evidence type="ECO:0000256" key="9">
    <source>
        <dbReference type="PIRSR" id="PIRSR001500-2"/>
    </source>
</evidence>
<keyword evidence="7 12" id="KW-0456">Lyase</keyword>
<evidence type="ECO:0000256" key="3">
    <source>
        <dbReference type="ARBA" id="ARBA00021872"/>
    </source>
</evidence>
<dbReference type="CDD" id="cd13631">
    <property type="entry name" value="PBP2_Ct-PDT_like"/>
    <property type="match status" value="1"/>
</dbReference>
<dbReference type="PANTHER" id="PTHR21022">
    <property type="entry name" value="PREPHENATE DEHYDRATASE P PROTEIN"/>
    <property type="match status" value="1"/>
</dbReference>
<accession>A0A2N7S7D0</accession>
<dbReference type="Proteomes" id="UP000235739">
    <property type="component" value="Unassembled WGS sequence"/>
</dbReference>
<dbReference type="EMBL" id="PNQX01000001">
    <property type="protein sequence ID" value="PMQ22048.1"/>
    <property type="molecule type" value="Genomic_DNA"/>
</dbReference>
<feature type="domain" description="ACT" evidence="11">
    <location>
        <begin position="196"/>
        <end position="273"/>
    </location>
</feature>
<comment type="pathway">
    <text evidence="1">Amino-acid biosynthesis; L-phenylalanine biosynthesis; phenylpyruvate from prephenate: step 1/1.</text>
</comment>
<dbReference type="SUPFAM" id="SSF53850">
    <property type="entry name" value="Periplasmic binding protein-like II"/>
    <property type="match status" value="1"/>
</dbReference>
<dbReference type="Pfam" id="PF00800">
    <property type="entry name" value="PDT"/>
    <property type="match status" value="1"/>
</dbReference>
<evidence type="ECO:0000256" key="2">
    <source>
        <dbReference type="ARBA" id="ARBA00013147"/>
    </source>
</evidence>
<dbReference type="CDD" id="cd04905">
    <property type="entry name" value="ACT_CM-PDT"/>
    <property type="match status" value="1"/>
</dbReference>
<dbReference type="PANTHER" id="PTHR21022:SF19">
    <property type="entry name" value="PREPHENATE DEHYDRATASE-RELATED"/>
    <property type="match status" value="1"/>
</dbReference>
<dbReference type="AlphaFoldDB" id="A0A2N7S7D0"/>
<evidence type="ECO:0000256" key="8">
    <source>
        <dbReference type="ARBA" id="ARBA00047848"/>
    </source>
</evidence>
<dbReference type="GO" id="GO:0005737">
    <property type="term" value="C:cytoplasm"/>
    <property type="evidence" value="ECO:0007669"/>
    <property type="project" value="TreeGrafter"/>
</dbReference>
<dbReference type="GO" id="GO:0004664">
    <property type="term" value="F:prephenate dehydratase activity"/>
    <property type="evidence" value="ECO:0007669"/>
    <property type="project" value="UniProtKB-EC"/>
</dbReference>
<evidence type="ECO:0000256" key="1">
    <source>
        <dbReference type="ARBA" id="ARBA00004741"/>
    </source>
</evidence>
<dbReference type="RefSeq" id="WP_013348408.1">
    <property type="nucleotide sequence ID" value="NZ_JABUYH010000039.1"/>
</dbReference>
<feature type="site" description="Essential for prephenate dehydratase activity" evidence="9">
    <location>
        <position position="172"/>
    </location>
</feature>
<protein>
    <recommendedName>
        <fullName evidence="3">Prephenate dehydratase</fullName>
        <ecNumber evidence="2">4.2.1.51</ecNumber>
    </recommendedName>
</protein>
<dbReference type="SUPFAM" id="SSF55021">
    <property type="entry name" value="ACT-like"/>
    <property type="match status" value="1"/>
</dbReference>
<evidence type="ECO:0000256" key="4">
    <source>
        <dbReference type="ARBA" id="ARBA00022605"/>
    </source>
</evidence>
<name>A0A2N7S7D0_9MICC</name>
<keyword evidence="4" id="KW-0028">Amino-acid biosynthesis</keyword>
<evidence type="ECO:0000259" key="11">
    <source>
        <dbReference type="PROSITE" id="PS51671"/>
    </source>
</evidence>
<dbReference type="InterPro" id="IPR008242">
    <property type="entry name" value="Chor_mutase/pphenate_deHydtase"/>
</dbReference>
<dbReference type="NCBIfam" id="NF008866">
    <property type="entry name" value="PRK11899.1"/>
    <property type="match status" value="1"/>
</dbReference>
<dbReference type="InterPro" id="IPR001086">
    <property type="entry name" value="Preph_deHydtase"/>
</dbReference>
<dbReference type="UniPathway" id="UPA00121">
    <property type="reaction ID" value="UER00345"/>
</dbReference>
<feature type="domain" description="Prephenate dehydratase" evidence="10">
    <location>
        <begin position="4"/>
        <end position="179"/>
    </location>
</feature>
<organism evidence="12 13">
    <name type="scientific">Glutamicibacter arilaitensis</name>
    <dbReference type="NCBI Taxonomy" id="256701"/>
    <lineage>
        <taxon>Bacteria</taxon>
        <taxon>Bacillati</taxon>
        <taxon>Actinomycetota</taxon>
        <taxon>Actinomycetes</taxon>
        <taxon>Micrococcales</taxon>
        <taxon>Micrococcaceae</taxon>
        <taxon>Glutamicibacter</taxon>
    </lineage>
</organism>
<dbReference type="GeneID" id="303184649"/>
<dbReference type="PROSITE" id="PS51171">
    <property type="entry name" value="PREPHENATE_DEHYDR_3"/>
    <property type="match status" value="1"/>
</dbReference>
<reference evidence="12 13" key="1">
    <citation type="journal article" date="2017" name="Elife">
        <title>Extensive horizontal gene transfer in cheese-associated bacteria.</title>
        <authorList>
            <person name="Bonham K.S."/>
            <person name="Wolfe B.E."/>
            <person name="Dutton R.J."/>
        </authorList>
    </citation>
    <scope>NUCLEOTIDE SEQUENCE [LARGE SCALE GENOMIC DNA]</scope>
    <source>
        <strain evidence="12 13">JB182</strain>
    </source>
</reference>
<dbReference type="PIRSF" id="PIRSF001500">
    <property type="entry name" value="Chor_mut_pdt_Ppr"/>
    <property type="match status" value="1"/>
</dbReference>
<dbReference type="PROSITE" id="PS00857">
    <property type="entry name" value="PREPHENATE_DEHYDR_1"/>
    <property type="match status" value="1"/>
</dbReference>
<dbReference type="InterPro" id="IPR018528">
    <property type="entry name" value="Preph_deHydtase_CS"/>
</dbReference>
<dbReference type="Gene3D" id="3.30.70.260">
    <property type="match status" value="1"/>
</dbReference>
<evidence type="ECO:0000256" key="5">
    <source>
        <dbReference type="ARBA" id="ARBA00023141"/>
    </source>
</evidence>
<dbReference type="EC" id="4.2.1.51" evidence="2"/>
<proteinExistence type="predicted"/>
<keyword evidence="5" id="KW-0057">Aromatic amino acid biosynthesis</keyword>
<dbReference type="InterPro" id="IPR045865">
    <property type="entry name" value="ACT-like_dom_sf"/>
</dbReference>
<dbReference type="InterPro" id="IPR002912">
    <property type="entry name" value="ACT_dom"/>
</dbReference>
<sequence>MSNKISYQGEAGSNSNMACTELFPDKEAVPCASFEDAFSMVENGEADLAMIPIENSLAGRVADIHVLLPESQLQIVAEHYLRIRFDLLGLPGSTIAGATEVHSHIHALGQCRKIIREHQLTPVIAGDTAGSAREVRDWNDPTKLSLAPPLAAELYGLEALATGVEDDQTNTTRFVVLARRQDLPNRSTMPESVITTLVFQARNVPSALYKALGGFATNGVNLTRLESYMVGSGFVATTFMVDIEGHPDDLPVRRALEELDFFTWEIKILGSYPASEHRQNTVASFV</sequence>
<dbReference type="OMA" id="PAINTRC"/>
<evidence type="ECO:0000259" key="10">
    <source>
        <dbReference type="PROSITE" id="PS51171"/>
    </source>
</evidence>
<evidence type="ECO:0000313" key="12">
    <source>
        <dbReference type="EMBL" id="PMQ22048.1"/>
    </source>
</evidence>